<evidence type="ECO:0000256" key="4">
    <source>
        <dbReference type="ARBA" id="ARBA00022723"/>
    </source>
</evidence>
<sequence length="339" mass="39592">MNMSNNVILNTLNVPIINDFKHLAEQLSLTQELLHFLTYKKQYCYTQKEIPKKDGTSRTLYVPHLALKVVQRWILKEILEKINVSYQAMAFVPKRNGLRVNAEYHKKNIFILEMDIKKFFGSIQKKQVFQLFCKIGYNTDVSAVLANLCIYEDVLPQGAVTSPYIANLVTYHLDVRLNGLCSRKDIVYTRYADDLSFSSNNRTKLNSIEKIVKYIVKEEGFEINEKKTRYLSNDVKKTITGITINNEEVHVDKALKKKIRAMIFNSIVNKDYTRNDKIKGSIAYVDSIEMGYKEKILNYIIQITEKGQFKNNIDIVNAYNKNKFFKSLPYMQYEESPFY</sequence>
<feature type="domain" description="Reverse transcriptase" evidence="10">
    <location>
        <begin position="31"/>
        <end position="244"/>
    </location>
</feature>
<evidence type="ECO:0000256" key="3">
    <source>
        <dbReference type="ARBA" id="ARBA00022695"/>
    </source>
</evidence>
<evidence type="ECO:0000313" key="12">
    <source>
        <dbReference type="Proteomes" id="UP001652442"/>
    </source>
</evidence>
<comment type="similarity">
    <text evidence="8">Belongs to the bacterial reverse transcriptase family.</text>
</comment>
<dbReference type="PRINTS" id="PR00866">
    <property type="entry name" value="RNADNAPOLMS"/>
</dbReference>
<keyword evidence="5" id="KW-0460">Magnesium</keyword>
<proteinExistence type="inferred from homology"/>
<evidence type="ECO:0000256" key="2">
    <source>
        <dbReference type="ARBA" id="ARBA00022679"/>
    </source>
</evidence>
<keyword evidence="7" id="KW-0051">Antiviral defense</keyword>
<protein>
    <recommendedName>
        <fullName evidence="1">RNA-directed DNA polymerase</fullName>
        <ecNumber evidence="1">2.7.7.49</ecNumber>
    </recommendedName>
</protein>
<evidence type="ECO:0000256" key="7">
    <source>
        <dbReference type="ARBA" id="ARBA00023118"/>
    </source>
</evidence>
<dbReference type="PANTHER" id="PTHR34047">
    <property type="entry name" value="NUCLEAR INTRON MATURASE 1, MITOCHONDRIAL-RELATED"/>
    <property type="match status" value="1"/>
</dbReference>
<dbReference type="InterPro" id="IPR000477">
    <property type="entry name" value="RT_dom"/>
</dbReference>
<dbReference type="RefSeq" id="WP_158425459.1">
    <property type="nucleotide sequence ID" value="NZ_JAOQJQ010000004.1"/>
</dbReference>
<dbReference type="InterPro" id="IPR000123">
    <property type="entry name" value="Reverse_transcriptase_msDNA"/>
</dbReference>
<dbReference type="InterPro" id="IPR051083">
    <property type="entry name" value="GrpII_Intron_Splice-Mob/Def"/>
</dbReference>
<dbReference type="Pfam" id="PF00078">
    <property type="entry name" value="RVT_1"/>
    <property type="match status" value="1"/>
</dbReference>
<dbReference type="GO" id="GO:0003964">
    <property type="term" value="F:RNA-directed DNA polymerase activity"/>
    <property type="evidence" value="ECO:0007669"/>
    <property type="project" value="UniProtKB-KW"/>
</dbReference>
<dbReference type="SUPFAM" id="SSF56672">
    <property type="entry name" value="DNA/RNA polymerases"/>
    <property type="match status" value="1"/>
</dbReference>
<dbReference type="Proteomes" id="UP001652442">
    <property type="component" value="Unassembled WGS sequence"/>
</dbReference>
<dbReference type="CDD" id="cd03487">
    <property type="entry name" value="RT_Bac_retron_II"/>
    <property type="match status" value="1"/>
</dbReference>
<dbReference type="EC" id="2.7.7.49" evidence="1"/>
<evidence type="ECO:0000256" key="6">
    <source>
        <dbReference type="ARBA" id="ARBA00022918"/>
    </source>
</evidence>
<keyword evidence="2" id="KW-0808">Transferase</keyword>
<dbReference type="EMBL" id="JAOQJQ010000004">
    <property type="protein sequence ID" value="MCU6762752.1"/>
    <property type="molecule type" value="Genomic_DNA"/>
</dbReference>
<evidence type="ECO:0000256" key="5">
    <source>
        <dbReference type="ARBA" id="ARBA00022842"/>
    </source>
</evidence>
<dbReference type="PANTHER" id="PTHR34047:SF7">
    <property type="entry name" value="RNA-DIRECTED DNA POLYMERASE"/>
    <property type="match status" value="1"/>
</dbReference>
<comment type="catalytic activity">
    <reaction evidence="9">
        <text>DNA(n) + a 2'-deoxyribonucleoside 5'-triphosphate = DNA(n+1) + diphosphate</text>
        <dbReference type="Rhea" id="RHEA:22508"/>
        <dbReference type="Rhea" id="RHEA-COMP:17339"/>
        <dbReference type="Rhea" id="RHEA-COMP:17340"/>
        <dbReference type="ChEBI" id="CHEBI:33019"/>
        <dbReference type="ChEBI" id="CHEBI:61560"/>
        <dbReference type="ChEBI" id="CHEBI:173112"/>
        <dbReference type="EC" id="2.7.7.49"/>
    </reaction>
</comment>
<evidence type="ECO:0000256" key="1">
    <source>
        <dbReference type="ARBA" id="ARBA00012493"/>
    </source>
</evidence>
<evidence type="ECO:0000256" key="9">
    <source>
        <dbReference type="ARBA" id="ARBA00048173"/>
    </source>
</evidence>
<dbReference type="InterPro" id="IPR043502">
    <property type="entry name" value="DNA/RNA_pol_sf"/>
</dbReference>
<dbReference type="PROSITE" id="PS50878">
    <property type="entry name" value="RT_POL"/>
    <property type="match status" value="1"/>
</dbReference>
<reference evidence="11 12" key="1">
    <citation type="journal article" date="2021" name="ISME Commun">
        <title>Automated analysis of genomic sequences facilitates high-throughput and comprehensive description of bacteria.</title>
        <authorList>
            <person name="Hitch T.C.A."/>
        </authorList>
    </citation>
    <scope>NUCLEOTIDE SEQUENCE [LARGE SCALE GENOMIC DNA]</scope>
    <source>
        <strain evidence="11 12">Sanger_109</strain>
    </source>
</reference>
<keyword evidence="4" id="KW-0479">Metal-binding</keyword>
<accession>A0ABT2TM87</accession>
<keyword evidence="12" id="KW-1185">Reference proteome</keyword>
<keyword evidence="3" id="KW-0548">Nucleotidyltransferase</keyword>
<comment type="caution">
    <text evidence="11">The sequence shown here is derived from an EMBL/GenBank/DDBJ whole genome shotgun (WGS) entry which is preliminary data.</text>
</comment>
<name>A0ABT2TM87_9FIRM</name>
<organism evidence="11 12">
    <name type="scientific">Brotonthovivens ammoniilytica</name>
    <dbReference type="NCBI Taxonomy" id="2981725"/>
    <lineage>
        <taxon>Bacteria</taxon>
        <taxon>Bacillati</taxon>
        <taxon>Bacillota</taxon>
        <taxon>Clostridia</taxon>
        <taxon>Lachnospirales</taxon>
        <taxon>Lachnospiraceae</taxon>
        <taxon>Brotonthovivens</taxon>
    </lineage>
</organism>
<evidence type="ECO:0000313" key="11">
    <source>
        <dbReference type="EMBL" id="MCU6762752.1"/>
    </source>
</evidence>
<evidence type="ECO:0000259" key="10">
    <source>
        <dbReference type="PROSITE" id="PS50878"/>
    </source>
</evidence>
<dbReference type="NCBIfam" id="NF038233">
    <property type="entry name" value="retron_St85_RT"/>
    <property type="match status" value="1"/>
</dbReference>
<gene>
    <name evidence="11" type="ORF">OCV88_10460</name>
</gene>
<keyword evidence="6 11" id="KW-0695">RNA-directed DNA polymerase</keyword>
<evidence type="ECO:0000256" key="8">
    <source>
        <dbReference type="ARBA" id="ARBA00034120"/>
    </source>
</evidence>